<gene>
    <name evidence="9" type="ORF">AZI85_02115</name>
</gene>
<dbReference type="OrthoDB" id="5289622at2"/>
<dbReference type="Proteomes" id="UP000075391">
    <property type="component" value="Unassembled WGS sequence"/>
</dbReference>
<dbReference type="SUPFAM" id="SSF53448">
    <property type="entry name" value="Nucleotide-diphospho-sugar transferases"/>
    <property type="match status" value="1"/>
</dbReference>
<evidence type="ECO:0000256" key="5">
    <source>
        <dbReference type="ARBA" id="ARBA00022695"/>
    </source>
</evidence>
<keyword evidence="4 7" id="KW-0808">Transferase</keyword>
<comment type="caution">
    <text evidence="9">The sequence shown here is derived from an EMBL/GenBank/DDBJ whole genome shotgun (WGS) entry which is preliminary data.</text>
</comment>
<evidence type="ECO:0000259" key="8">
    <source>
        <dbReference type="Pfam" id="PF00483"/>
    </source>
</evidence>
<evidence type="ECO:0000256" key="2">
    <source>
        <dbReference type="ARBA" id="ARBA00012415"/>
    </source>
</evidence>
<dbReference type="Gene3D" id="3.90.550.10">
    <property type="entry name" value="Spore Coat Polysaccharide Biosynthesis Protein SpsA, Chain A"/>
    <property type="match status" value="1"/>
</dbReference>
<protein>
    <recommendedName>
        <fullName evidence="3 7">UTP--glucose-1-phosphate uridylyltransferase</fullName>
        <ecNumber evidence="2 7">2.7.7.9</ecNumber>
    </recommendedName>
    <alternativeName>
        <fullName evidence="7">UDP-glucose pyrophosphorylase</fullName>
    </alternativeName>
</protein>
<accession>A0A150WW92</accession>
<keyword evidence="5 7" id="KW-0548">Nucleotidyltransferase</keyword>
<dbReference type="EMBL" id="LUKF01000001">
    <property type="protein sequence ID" value="KYG70751.1"/>
    <property type="molecule type" value="Genomic_DNA"/>
</dbReference>
<dbReference type="EC" id="2.7.7.9" evidence="2 7"/>
<evidence type="ECO:0000256" key="6">
    <source>
        <dbReference type="ARBA" id="ARBA00048128"/>
    </source>
</evidence>
<comment type="similarity">
    <text evidence="1 7">Belongs to the UDPGP type 2 family.</text>
</comment>
<dbReference type="Pfam" id="PF00483">
    <property type="entry name" value="NTP_transferase"/>
    <property type="match status" value="1"/>
</dbReference>
<dbReference type="InterPro" id="IPR029044">
    <property type="entry name" value="Nucleotide-diphossugar_trans"/>
</dbReference>
<name>A0A150WW92_BDEBC</name>
<dbReference type="AlphaFoldDB" id="A0A150WW92"/>
<evidence type="ECO:0000313" key="10">
    <source>
        <dbReference type="Proteomes" id="UP000075391"/>
    </source>
</evidence>
<comment type="catalytic activity">
    <reaction evidence="6 7">
        <text>alpha-D-glucose 1-phosphate + UTP + H(+) = UDP-alpha-D-glucose + diphosphate</text>
        <dbReference type="Rhea" id="RHEA:19889"/>
        <dbReference type="ChEBI" id="CHEBI:15378"/>
        <dbReference type="ChEBI" id="CHEBI:33019"/>
        <dbReference type="ChEBI" id="CHEBI:46398"/>
        <dbReference type="ChEBI" id="CHEBI:58601"/>
        <dbReference type="ChEBI" id="CHEBI:58885"/>
        <dbReference type="EC" id="2.7.7.9"/>
    </reaction>
</comment>
<dbReference type="PANTHER" id="PTHR43197:SF1">
    <property type="entry name" value="UTP--GLUCOSE-1-PHOSPHATE URIDYLYLTRANSFERASE"/>
    <property type="match status" value="1"/>
</dbReference>
<feature type="domain" description="Nucleotidyl transferase" evidence="8">
    <location>
        <begin position="6"/>
        <end position="270"/>
    </location>
</feature>
<evidence type="ECO:0000256" key="3">
    <source>
        <dbReference type="ARBA" id="ARBA00019048"/>
    </source>
</evidence>
<dbReference type="InterPro" id="IPR005771">
    <property type="entry name" value="GalU_uridylyltTrfase_bac/arc"/>
</dbReference>
<evidence type="ECO:0000256" key="1">
    <source>
        <dbReference type="ARBA" id="ARBA00006890"/>
    </source>
</evidence>
<organism evidence="9 10">
    <name type="scientific">Bdellovibrio bacteriovorus</name>
    <dbReference type="NCBI Taxonomy" id="959"/>
    <lineage>
        <taxon>Bacteria</taxon>
        <taxon>Pseudomonadati</taxon>
        <taxon>Bdellovibrionota</taxon>
        <taxon>Bdellovibrionia</taxon>
        <taxon>Bdellovibrionales</taxon>
        <taxon>Pseudobdellovibrionaceae</taxon>
        <taxon>Bdellovibrio</taxon>
    </lineage>
</organism>
<dbReference type="NCBIfam" id="TIGR01099">
    <property type="entry name" value="galU"/>
    <property type="match status" value="1"/>
</dbReference>
<reference evidence="9 10" key="1">
    <citation type="submission" date="2016-03" db="EMBL/GenBank/DDBJ databases">
        <authorList>
            <person name="Ploux O."/>
        </authorList>
    </citation>
    <scope>NUCLEOTIDE SEQUENCE [LARGE SCALE GENOMIC DNA]</scope>
    <source>
        <strain evidence="9 10">BER2</strain>
    </source>
</reference>
<evidence type="ECO:0000256" key="4">
    <source>
        <dbReference type="ARBA" id="ARBA00022679"/>
    </source>
</evidence>
<evidence type="ECO:0000313" key="9">
    <source>
        <dbReference type="EMBL" id="KYG70751.1"/>
    </source>
</evidence>
<dbReference type="GO" id="GO:0003983">
    <property type="term" value="F:UTP:glucose-1-phosphate uridylyltransferase activity"/>
    <property type="evidence" value="ECO:0007669"/>
    <property type="project" value="UniProtKB-EC"/>
</dbReference>
<proteinExistence type="inferred from homology"/>
<dbReference type="PANTHER" id="PTHR43197">
    <property type="entry name" value="UTP--GLUCOSE-1-PHOSPHATE URIDYLYLTRANSFERASE"/>
    <property type="match status" value="1"/>
</dbReference>
<dbReference type="InterPro" id="IPR005835">
    <property type="entry name" value="NTP_transferase_dom"/>
</dbReference>
<sequence>MSKIKKAIIPAAGLGTRFLPATKTVPKEMLTIVDAPIILYVVEEAVQAGIEDIVLIAGRYKYAIEDFFDTSYELEDKLHKDGKEKLLERVIKIRDKANIISIRQKHALGLGHAVHCGLPIIGKEPFAVLLGDEITMGFHGQPNVTSQLVKSFEETGTSTISVMKVSDKDVSKYGIAEVEDTNKGYFQVTSLMEKPKPTETKSRWALPGRYVFDNHIMDILHNAKPSLNGEIQLTDSMKVLCNDKGLNAMTFTAERYDAGDKLGYLQANIELALQNPELGPEMKHYILQLAQKLN</sequence>
<dbReference type="CDD" id="cd02541">
    <property type="entry name" value="UGPase_prokaryotic"/>
    <property type="match status" value="1"/>
</dbReference>
<dbReference type="GO" id="GO:0006011">
    <property type="term" value="P:UDP-alpha-D-glucose metabolic process"/>
    <property type="evidence" value="ECO:0007669"/>
    <property type="project" value="InterPro"/>
</dbReference>
<evidence type="ECO:0000256" key="7">
    <source>
        <dbReference type="RuleBase" id="RU361259"/>
    </source>
</evidence>
<dbReference type="RefSeq" id="WP_063242518.1">
    <property type="nucleotide sequence ID" value="NZ_LUKF01000001.1"/>
</dbReference>